<sequence>MHGKPSGFLALRSDNKSVLYIIAAQIFELSYDVEKSSEMIASSR</sequence>
<name>A0ABZ0SEH9_9GAMM</name>
<organism evidence="1 2">
    <name type="scientific">Thiorhodovibrio winogradskyi</name>
    <dbReference type="NCBI Taxonomy" id="77007"/>
    <lineage>
        <taxon>Bacteria</taxon>
        <taxon>Pseudomonadati</taxon>
        <taxon>Pseudomonadota</taxon>
        <taxon>Gammaproteobacteria</taxon>
        <taxon>Chromatiales</taxon>
        <taxon>Chromatiaceae</taxon>
        <taxon>Thiorhodovibrio</taxon>
    </lineage>
</organism>
<dbReference type="Proteomes" id="UP001432180">
    <property type="component" value="Chromosome"/>
</dbReference>
<evidence type="ECO:0000313" key="1">
    <source>
        <dbReference type="EMBL" id="WPL18719.1"/>
    </source>
</evidence>
<keyword evidence="2" id="KW-1185">Reference proteome</keyword>
<evidence type="ECO:0000313" key="2">
    <source>
        <dbReference type="Proteomes" id="UP001432180"/>
    </source>
</evidence>
<gene>
    <name evidence="1" type="ORF">Thiowin_03807</name>
</gene>
<reference evidence="1 2" key="1">
    <citation type="journal article" date="2023" name="Microorganisms">
        <title>Thiorhodovibrio frisius and Trv. litoralis spp. nov., Two Novel Members from a Clade of Fastidious Purple Sulfur Bacteria That Exhibit Unique Red-Shifted Light-Harvesting Capabilities.</title>
        <authorList>
            <person name="Methner A."/>
            <person name="Kuzyk S.B."/>
            <person name="Petersen J."/>
            <person name="Bauer S."/>
            <person name="Brinkmann H."/>
            <person name="Sichau K."/>
            <person name="Wanner G."/>
            <person name="Wolf J."/>
            <person name="Neumann-Schaal M."/>
            <person name="Henke P."/>
            <person name="Tank M."/>
            <person name="Sproer C."/>
            <person name="Bunk B."/>
            <person name="Overmann J."/>
        </authorList>
    </citation>
    <scope>NUCLEOTIDE SEQUENCE [LARGE SCALE GENOMIC DNA]</scope>
    <source>
        <strain evidence="1 2">DSM 6702</strain>
    </source>
</reference>
<dbReference type="EMBL" id="CP121472">
    <property type="protein sequence ID" value="WPL18719.1"/>
    <property type="molecule type" value="Genomic_DNA"/>
</dbReference>
<protein>
    <submittedName>
        <fullName evidence="1">Uncharacterized protein</fullName>
    </submittedName>
</protein>
<accession>A0ABZ0SEH9</accession>
<proteinExistence type="predicted"/>